<keyword evidence="4 6" id="KW-0802">TPR repeat</keyword>
<dbReference type="PANTHER" id="PTHR46630:SF1">
    <property type="entry name" value="TETRATRICOPEPTIDE REPEAT PROTEIN 29"/>
    <property type="match status" value="1"/>
</dbReference>
<keyword evidence="8" id="KW-0812">Transmembrane</keyword>
<dbReference type="Proteomes" id="UP001158050">
    <property type="component" value="Unassembled WGS sequence"/>
</dbReference>
<evidence type="ECO:0000256" key="7">
    <source>
        <dbReference type="SAM" id="Coils"/>
    </source>
</evidence>
<keyword evidence="10" id="KW-1185">Reference proteome</keyword>
<keyword evidence="7" id="KW-0175">Coiled coil</keyword>
<keyword evidence="3" id="KW-0677">Repeat</keyword>
<dbReference type="Gene3D" id="1.10.10.10">
    <property type="entry name" value="Winged helix-like DNA-binding domain superfamily/Winged helix DNA-binding domain"/>
    <property type="match status" value="1"/>
</dbReference>
<evidence type="ECO:0000256" key="3">
    <source>
        <dbReference type="ARBA" id="ARBA00022737"/>
    </source>
</evidence>
<dbReference type="InterPro" id="IPR036388">
    <property type="entry name" value="WH-like_DNA-bd_sf"/>
</dbReference>
<feature type="repeat" description="TPR" evidence="6">
    <location>
        <begin position="196"/>
        <end position="229"/>
    </location>
</feature>
<dbReference type="PROSITE" id="PS50005">
    <property type="entry name" value="TPR"/>
    <property type="match status" value="1"/>
</dbReference>
<feature type="coiled-coil region" evidence="7">
    <location>
        <begin position="361"/>
        <end position="395"/>
    </location>
</feature>
<evidence type="ECO:0000256" key="2">
    <source>
        <dbReference type="ARBA" id="ARBA00022490"/>
    </source>
</evidence>
<dbReference type="SUPFAM" id="SSF48452">
    <property type="entry name" value="TPR-like"/>
    <property type="match status" value="2"/>
</dbReference>
<evidence type="ECO:0000313" key="10">
    <source>
        <dbReference type="Proteomes" id="UP001158050"/>
    </source>
</evidence>
<dbReference type="InterPro" id="IPR011990">
    <property type="entry name" value="TPR-like_helical_dom_sf"/>
</dbReference>
<organism evidence="9 10">
    <name type="scientific">Epilithonimonas pallida</name>
    <dbReference type="NCBI Taxonomy" id="373671"/>
    <lineage>
        <taxon>Bacteria</taxon>
        <taxon>Pseudomonadati</taxon>
        <taxon>Bacteroidota</taxon>
        <taxon>Flavobacteriia</taxon>
        <taxon>Flavobacteriales</taxon>
        <taxon>Weeksellaceae</taxon>
        <taxon>Chryseobacterium group</taxon>
        <taxon>Epilithonimonas</taxon>
    </lineage>
</organism>
<dbReference type="InterPro" id="IPR051476">
    <property type="entry name" value="Bac_ResReg_Asp_Phosphatase"/>
</dbReference>
<comment type="similarity">
    <text evidence="5">Belongs to the Rap family.</text>
</comment>
<dbReference type="SUPFAM" id="SSF46894">
    <property type="entry name" value="C-terminal effector domain of the bipartite response regulators"/>
    <property type="match status" value="1"/>
</dbReference>
<evidence type="ECO:0000256" key="1">
    <source>
        <dbReference type="ARBA" id="ARBA00004496"/>
    </source>
</evidence>
<name>A0ABY1R2B5_9FLAO</name>
<evidence type="ECO:0000256" key="6">
    <source>
        <dbReference type="PROSITE-ProRule" id="PRU00339"/>
    </source>
</evidence>
<dbReference type="EMBL" id="FXUO01000004">
    <property type="protein sequence ID" value="SMP92371.1"/>
    <property type="molecule type" value="Genomic_DNA"/>
</dbReference>
<keyword evidence="8" id="KW-0472">Membrane</keyword>
<dbReference type="PANTHER" id="PTHR46630">
    <property type="entry name" value="TETRATRICOPEPTIDE REPEAT PROTEIN 29"/>
    <property type="match status" value="1"/>
</dbReference>
<keyword evidence="8" id="KW-1133">Transmembrane helix</keyword>
<dbReference type="RefSeq" id="WP_283416499.1">
    <property type="nucleotide sequence ID" value="NZ_FXUO01000004.1"/>
</dbReference>
<evidence type="ECO:0000313" key="9">
    <source>
        <dbReference type="EMBL" id="SMP92371.1"/>
    </source>
</evidence>
<evidence type="ECO:0000256" key="5">
    <source>
        <dbReference type="ARBA" id="ARBA00038253"/>
    </source>
</evidence>
<accession>A0ABY1R2B5</accession>
<feature type="transmembrane region" description="Helical" evidence="8">
    <location>
        <begin position="336"/>
        <end position="358"/>
    </location>
</feature>
<comment type="caution">
    <text evidence="9">The sequence shown here is derived from an EMBL/GenBank/DDBJ whole genome shotgun (WGS) entry which is preliminary data.</text>
</comment>
<reference evidence="9 10" key="1">
    <citation type="submission" date="2017-05" db="EMBL/GenBank/DDBJ databases">
        <authorList>
            <person name="Varghese N."/>
            <person name="Submissions S."/>
        </authorList>
    </citation>
    <scope>NUCLEOTIDE SEQUENCE [LARGE SCALE GENOMIC DNA]</scope>
    <source>
        <strain evidence="9 10">DSM 18015</strain>
    </source>
</reference>
<keyword evidence="2" id="KW-0963">Cytoplasm</keyword>
<gene>
    <name evidence="9" type="ORF">SAMN05421679_10421</name>
</gene>
<sequence>MNSLNRSIIAVLIISFLHEAKGQQYTPKKIDSLISGTFQLADRNEALKISDKTYKLSEDIGYYQGKAKSLKADLNCYLGLGEQEKALKTANKLYDLAKKENDDYHCGQALIARALIYAYLGFFEKALKTSNEAEKLCENISDNDDRYSSLGQIYAGRSEIMNLQYQAPQSTIKYDLKSIEYYKKIKDTKKRNGWLAIQYSSLGYTYIDLDDYKPAIYYSRKAYELSKLENDSINQAFGLYGLANAYLEMNQSDSSIHYYKKALPIFEKANDIYRLQYIYDDLSVIYEKMGDDKIYSYYSKKSKELADIIRRKEKMETDKVSTSIIEQEKQTWYQNLYIILGSIILLATVFFFFTIKYFKSYRNEKEQKEIMEDDLIEKEEELNHLELKVNDAFAELLELAKSNDSSFLSRFKEVYPYFYNKLITNYPELTNGQLQFCALLKLNFTTKEIAHYNNISVRSVETRKNRLRKQLDISSDIDLNKWMMDF</sequence>
<evidence type="ECO:0000256" key="4">
    <source>
        <dbReference type="ARBA" id="ARBA00022803"/>
    </source>
</evidence>
<protein>
    <submittedName>
        <fullName evidence="9">Tetratricopeptide repeat-containing protein</fullName>
    </submittedName>
</protein>
<dbReference type="InterPro" id="IPR016032">
    <property type="entry name" value="Sig_transdc_resp-reg_C-effctor"/>
</dbReference>
<dbReference type="SMART" id="SM00028">
    <property type="entry name" value="TPR"/>
    <property type="match status" value="4"/>
</dbReference>
<dbReference type="Gene3D" id="1.25.40.10">
    <property type="entry name" value="Tetratricopeptide repeat domain"/>
    <property type="match status" value="2"/>
</dbReference>
<evidence type="ECO:0000256" key="8">
    <source>
        <dbReference type="SAM" id="Phobius"/>
    </source>
</evidence>
<comment type="subcellular location">
    <subcellularLocation>
        <location evidence="1">Cytoplasm</location>
    </subcellularLocation>
</comment>
<proteinExistence type="inferred from homology"/>
<dbReference type="InterPro" id="IPR019734">
    <property type="entry name" value="TPR_rpt"/>
</dbReference>
<dbReference type="Pfam" id="PF13424">
    <property type="entry name" value="TPR_12"/>
    <property type="match status" value="1"/>
</dbReference>